<evidence type="ECO:0000313" key="2">
    <source>
        <dbReference type="EMBL" id="CAB4180948.1"/>
    </source>
</evidence>
<dbReference type="EMBL" id="LR797379">
    <property type="protein sequence ID" value="CAB4211766.1"/>
    <property type="molecule type" value="Genomic_DNA"/>
</dbReference>
<accession>A0A6J5PIE6</accession>
<reference evidence="1" key="1">
    <citation type="submission" date="2020-05" db="EMBL/GenBank/DDBJ databases">
        <authorList>
            <person name="Chiriac C."/>
            <person name="Salcher M."/>
            <person name="Ghai R."/>
            <person name="Kavagutti S V."/>
        </authorList>
    </citation>
    <scope>NUCLEOTIDE SEQUENCE</scope>
</reference>
<protein>
    <submittedName>
        <fullName evidence="1">Uncharacterized protein</fullName>
    </submittedName>
</protein>
<dbReference type="Gene3D" id="2.60.120.10">
    <property type="entry name" value="Jelly Rolls"/>
    <property type="match status" value="1"/>
</dbReference>
<dbReference type="EMBL" id="LR796842">
    <property type="protein sequence ID" value="CAB4169716.1"/>
    <property type="molecule type" value="Genomic_DNA"/>
</dbReference>
<dbReference type="EMBL" id="LR797245">
    <property type="protein sequence ID" value="CAB4196370.1"/>
    <property type="molecule type" value="Genomic_DNA"/>
</dbReference>
<sequence>MLQAKPFTLGKLVGTIYDFSEVNDVLPMHTHTEKDVHISVVSKGSFRTHGDCWERIVNAGDVLDWQPNEPHEFVALDAGARLVNIVKS</sequence>
<dbReference type="InterPro" id="IPR014710">
    <property type="entry name" value="RmlC-like_jellyroll"/>
</dbReference>
<name>A0A6J5PIE6_9CAUD</name>
<dbReference type="InterPro" id="IPR011051">
    <property type="entry name" value="RmlC_Cupin_sf"/>
</dbReference>
<proteinExistence type="predicted"/>
<dbReference type="SUPFAM" id="SSF51182">
    <property type="entry name" value="RmlC-like cupins"/>
    <property type="match status" value="1"/>
</dbReference>
<evidence type="ECO:0000313" key="3">
    <source>
        <dbReference type="EMBL" id="CAB4196370.1"/>
    </source>
</evidence>
<organism evidence="1">
    <name type="scientific">uncultured Caudovirales phage</name>
    <dbReference type="NCBI Taxonomy" id="2100421"/>
    <lineage>
        <taxon>Viruses</taxon>
        <taxon>Duplodnaviria</taxon>
        <taxon>Heunggongvirae</taxon>
        <taxon>Uroviricota</taxon>
        <taxon>Caudoviricetes</taxon>
        <taxon>Peduoviridae</taxon>
        <taxon>Maltschvirus</taxon>
        <taxon>Maltschvirus maltsch</taxon>
    </lineage>
</organism>
<dbReference type="EMBL" id="LR797017">
    <property type="protein sequence ID" value="CAB4180948.1"/>
    <property type="molecule type" value="Genomic_DNA"/>
</dbReference>
<evidence type="ECO:0000313" key="1">
    <source>
        <dbReference type="EMBL" id="CAB4169716.1"/>
    </source>
</evidence>
<gene>
    <name evidence="2" type="ORF">UFOVP1070_6</name>
    <name evidence="3" type="ORF">UFOVP1302_78</name>
    <name evidence="4" type="ORF">UFOVP1416_34</name>
    <name evidence="1" type="ORF">UFOVP895_81</name>
</gene>
<evidence type="ECO:0000313" key="4">
    <source>
        <dbReference type="EMBL" id="CAB4211766.1"/>
    </source>
</evidence>